<feature type="binding site" evidence="3">
    <location>
        <position position="157"/>
    </location>
    <ligand>
        <name>Zn(2+)</name>
        <dbReference type="ChEBI" id="CHEBI:29105"/>
    </ligand>
</feature>
<evidence type="ECO:0000256" key="3">
    <source>
        <dbReference type="HAMAP-Rule" id="MF_01121"/>
    </source>
</evidence>
<proteinExistence type="inferred from homology"/>
<accession>A0ABU8DKR2</accession>
<dbReference type="InterPro" id="IPR029035">
    <property type="entry name" value="DHS-like_NAD/FAD-binding_dom"/>
</dbReference>
<dbReference type="InterPro" id="IPR026591">
    <property type="entry name" value="Sirtuin_cat_small_dom_sf"/>
</dbReference>
<evidence type="ECO:0000256" key="5">
    <source>
        <dbReference type="SAM" id="MobiDB-lite"/>
    </source>
</evidence>
<comment type="function">
    <text evidence="3">NAD-dependent lysine deacetylase that specifically removes acetyl groups on target proteins. Also acts as a protein-lysine deacylase by mediating protein desuccinylation and de-2-hydroxyisobutyrylation. Modulates the activities of several proteins which are inactive in their acylated form.</text>
</comment>
<gene>
    <name evidence="3 7" type="primary">cobB</name>
    <name evidence="7" type="ORF">V8N49_17845</name>
</gene>
<organism evidence="7 8">
    <name type="scientific">Erwinia aphidicola</name>
    <dbReference type="NCBI Taxonomy" id="68334"/>
    <lineage>
        <taxon>Bacteria</taxon>
        <taxon>Pseudomonadati</taxon>
        <taxon>Pseudomonadota</taxon>
        <taxon>Gammaproteobacteria</taxon>
        <taxon>Enterobacterales</taxon>
        <taxon>Erwiniaceae</taxon>
        <taxon>Erwinia</taxon>
    </lineage>
</organism>
<dbReference type="InterPro" id="IPR027546">
    <property type="entry name" value="Sirtuin_class_III"/>
</dbReference>
<dbReference type="InterPro" id="IPR003000">
    <property type="entry name" value="Sirtuin"/>
</dbReference>
<keyword evidence="8" id="KW-1185">Reference proteome</keyword>
<feature type="region of interest" description="Disordered" evidence="5">
    <location>
        <begin position="278"/>
        <end position="303"/>
    </location>
</feature>
<comment type="catalytic activity">
    <reaction evidence="3">
        <text>N(6)-succinyl-L-lysyl-[protein] + NAD(+) + H2O = 2''-O-succinyl-ADP-D-ribose + nicotinamide + L-lysyl-[protein]</text>
        <dbReference type="Rhea" id="RHEA:47668"/>
        <dbReference type="Rhea" id="RHEA-COMP:9752"/>
        <dbReference type="Rhea" id="RHEA-COMP:11877"/>
        <dbReference type="ChEBI" id="CHEBI:15377"/>
        <dbReference type="ChEBI" id="CHEBI:17154"/>
        <dbReference type="ChEBI" id="CHEBI:29969"/>
        <dbReference type="ChEBI" id="CHEBI:57540"/>
        <dbReference type="ChEBI" id="CHEBI:87830"/>
        <dbReference type="ChEBI" id="CHEBI:87832"/>
    </reaction>
</comment>
<feature type="binding site" evidence="3">
    <location>
        <begin position="242"/>
        <end position="244"/>
    </location>
    <ligand>
        <name>NAD(+)</name>
        <dbReference type="ChEBI" id="CHEBI:57540"/>
    </ligand>
</feature>
<evidence type="ECO:0000259" key="6">
    <source>
        <dbReference type="PROSITE" id="PS50305"/>
    </source>
</evidence>
<feature type="binding site" evidence="3">
    <location>
        <begin position="50"/>
        <end position="69"/>
    </location>
    <ligand>
        <name>NAD(+)</name>
        <dbReference type="ChEBI" id="CHEBI:57540"/>
    </ligand>
</feature>
<dbReference type="Proteomes" id="UP001306592">
    <property type="component" value="Unassembled WGS sequence"/>
</dbReference>
<comment type="similarity">
    <text evidence="3">Belongs to the sirtuin family. Class III subfamily.</text>
</comment>
<dbReference type="EC" id="2.3.1.286" evidence="3"/>
<dbReference type="GO" id="GO:0016746">
    <property type="term" value="F:acyltransferase activity"/>
    <property type="evidence" value="ECO:0007669"/>
    <property type="project" value="UniProtKB-KW"/>
</dbReference>
<dbReference type="Gene3D" id="3.40.50.1220">
    <property type="entry name" value="TPP-binding domain"/>
    <property type="match status" value="1"/>
</dbReference>
<evidence type="ECO:0000313" key="8">
    <source>
        <dbReference type="Proteomes" id="UP001306592"/>
    </source>
</evidence>
<keyword evidence="1 7" id="KW-0808">Transferase</keyword>
<feature type="binding site" evidence="3">
    <location>
        <position position="260"/>
    </location>
    <ligand>
        <name>NAD(+)</name>
        <dbReference type="ChEBI" id="CHEBI:57540"/>
    </ligand>
</feature>
<keyword evidence="7" id="KW-0012">Acyltransferase</keyword>
<dbReference type="InterPro" id="IPR026590">
    <property type="entry name" value="Ssirtuin_cat_dom"/>
</dbReference>
<dbReference type="InterPro" id="IPR050134">
    <property type="entry name" value="NAD-dep_sirtuin_deacylases"/>
</dbReference>
<feature type="binding site" evidence="3">
    <location>
        <position position="176"/>
    </location>
    <ligand>
        <name>Zn(2+)</name>
        <dbReference type="ChEBI" id="CHEBI:29105"/>
    </ligand>
</feature>
<keyword evidence="2 3" id="KW-0520">NAD</keyword>
<dbReference type="EMBL" id="JBANEI010000014">
    <property type="protein sequence ID" value="MEI2683513.1"/>
    <property type="molecule type" value="Genomic_DNA"/>
</dbReference>
<evidence type="ECO:0000256" key="2">
    <source>
        <dbReference type="ARBA" id="ARBA00023027"/>
    </source>
</evidence>
<dbReference type="PROSITE" id="PS50305">
    <property type="entry name" value="SIRTUIN"/>
    <property type="match status" value="1"/>
</dbReference>
<dbReference type="PANTHER" id="PTHR11085">
    <property type="entry name" value="NAD-DEPENDENT PROTEIN DEACYLASE SIRTUIN-5, MITOCHONDRIAL-RELATED"/>
    <property type="match status" value="1"/>
</dbReference>
<comment type="caution">
    <text evidence="7">The sequence shown here is derived from an EMBL/GenBank/DDBJ whole genome shotgun (WGS) entry which is preliminary data.</text>
</comment>
<keyword evidence="3" id="KW-0862">Zinc</keyword>
<dbReference type="PANTHER" id="PTHR11085:SF4">
    <property type="entry name" value="NAD-DEPENDENT PROTEIN DEACYLASE"/>
    <property type="match status" value="1"/>
</dbReference>
<dbReference type="Pfam" id="PF02146">
    <property type="entry name" value="SIR2"/>
    <property type="match status" value="1"/>
</dbReference>
<dbReference type="RefSeq" id="WP_191150086.1">
    <property type="nucleotide sequence ID" value="NZ_JACXBP010000006.1"/>
</dbReference>
<protein>
    <recommendedName>
        <fullName evidence="3">NAD-dependent protein deacylase</fullName>
        <ecNumber evidence="3">2.3.1.286</ecNumber>
    </recommendedName>
    <alternativeName>
        <fullName evidence="3">Regulatory protein SIR2 homolog</fullName>
    </alternativeName>
</protein>
<comment type="domain">
    <text evidence="3">2 residues (Tyr-94 and Arg-97) present in a large hydrophobic pocket are probably involved in substrate specificity. They are important for desuccinylation activity, but dispensable for deacetylation activity.</text>
</comment>
<feature type="binding site" evidence="3">
    <location>
        <position position="97"/>
    </location>
    <ligand>
        <name>substrate</name>
    </ligand>
</feature>
<dbReference type="NCBIfam" id="NF001755">
    <property type="entry name" value="PRK00481.1-5"/>
    <property type="match status" value="1"/>
</dbReference>
<reference evidence="7 8" key="1">
    <citation type="submission" date="2024-02" db="EMBL/GenBank/DDBJ databases">
        <title>First report Erwinia aphidicola in onion in Chile.</title>
        <authorList>
            <person name="Valenzuela M."/>
            <person name="Pena M."/>
            <person name="Dutta B."/>
        </authorList>
    </citation>
    <scope>NUCLEOTIDE SEQUENCE [LARGE SCALE GENOMIC DNA]</scope>
    <source>
        <strain evidence="7 8">QCJ3A</strain>
    </source>
</reference>
<comment type="subcellular location">
    <subcellularLocation>
        <location evidence="3">Cytoplasm</location>
    </subcellularLocation>
</comment>
<feature type="binding site" evidence="3">
    <location>
        <begin position="131"/>
        <end position="134"/>
    </location>
    <ligand>
        <name>NAD(+)</name>
        <dbReference type="ChEBI" id="CHEBI:57540"/>
    </ligand>
</feature>
<feature type="domain" description="Deacetylase sirtuin-type" evidence="6">
    <location>
        <begin position="21"/>
        <end position="278"/>
    </location>
</feature>
<comment type="caution">
    <text evidence="3 4">Lacks conserved residue(s) required for the propagation of feature annotation.</text>
</comment>
<feature type="active site" description="Proton acceptor" evidence="3">
    <location>
        <position position="149"/>
    </location>
</feature>
<feature type="binding site" evidence="3">
    <location>
        <begin position="216"/>
        <end position="218"/>
    </location>
    <ligand>
        <name>NAD(+)</name>
        <dbReference type="ChEBI" id="CHEBI:57540"/>
    </ligand>
</feature>
<name>A0ABU8DKR2_ERWAP</name>
<comment type="catalytic activity">
    <reaction evidence="3">
        <text>N(6)-acetyl-L-lysyl-[protein] + NAD(+) + H2O = 2''-O-acetyl-ADP-D-ribose + nicotinamide + L-lysyl-[protein]</text>
        <dbReference type="Rhea" id="RHEA:43636"/>
        <dbReference type="Rhea" id="RHEA-COMP:9752"/>
        <dbReference type="Rhea" id="RHEA-COMP:10731"/>
        <dbReference type="ChEBI" id="CHEBI:15377"/>
        <dbReference type="ChEBI" id="CHEBI:17154"/>
        <dbReference type="ChEBI" id="CHEBI:29969"/>
        <dbReference type="ChEBI" id="CHEBI:57540"/>
        <dbReference type="ChEBI" id="CHEBI:61930"/>
        <dbReference type="ChEBI" id="CHEBI:83767"/>
        <dbReference type="EC" id="2.3.1.286"/>
    </reaction>
</comment>
<comment type="cofactor">
    <cofactor evidence="3">
        <name>Zn(2+)</name>
        <dbReference type="ChEBI" id="CHEBI:29105"/>
    </cofactor>
    <text evidence="3">Binds 1 zinc ion per subunit.</text>
</comment>
<dbReference type="Gene3D" id="3.30.1600.10">
    <property type="entry name" value="SIR2/SIRT2 'Small Domain"/>
    <property type="match status" value="1"/>
</dbReference>
<evidence type="ECO:0000256" key="4">
    <source>
        <dbReference type="PROSITE-ProRule" id="PRU00236"/>
    </source>
</evidence>
<sequence>MRTPRRRLRLARYKKTRRQVHQRFRQRIFERDRNIEIARHPLPRVVVLTGAGISAESGIQTFRAADGLWEEHKVEDVATPEGFARNPERVQQFYNLRRQQLQQPAIQPNAAHLALAELEAALGDHFLLVTQNIDNLHERAGNRNVIHMHGELLKVRCVSSGQVLHWTEDVKPDDRCHCCQFPSVLRPHVVWFGEMPLQMDEIYQALAQADYFVAIGTSGHVYPAAGFVHEARLQGAHTVELNLEPSQVGSEFEEKQYGLASEVVPEWVHDLLENIARPDARKGPDAPSAFGLRQDQMGDNTAD</sequence>
<dbReference type="SUPFAM" id="SSF52467">
    <property type="entry name" value="DHS-like NAD/FAD-binding domain"/>
    <property type="match status" value="1"/>
</dbReference>
<keyword evidence="3" id="KW-0479">Metal-binding</keyword>
<evidence type="ECO:0000313" key="7">
    <source>
        <dbReference type="EMBL" id="MEI2683513.1"/>
    </source>
</evidence>
<feature type="binding site" evidence="3">
    <location>
        <position position="94"/>
    </location>
    <ligand>
        <name>substrate</name>
    </ligand>
</feature>
<comment type="catalytic activity">
    <reaction evidence="3">
        <text>N(6)-(2-hydroxyisobutanoyl)-L-lysyl-[protein] + NAD(+) + H2O = 2''-O-(2-hydroxyisobutanoyl)-ADP-D-ribose + nicotinamide + L-lysyl-[protein]</text>
        <dbReference type="Rhea" id="RHEA:24364"/>
        <dbReference type="Rhea" id="RHEA-COMP:9752"/>
        <dbReference type="Rhea" id="RHEA-COMP:15921"/>
        <dbReference type="ChEBI" id="CHEBI:15377"/>
        <dbReference type="ChEBI" id="CHEBI:17154"/>
        <dbReference type="ChEBI" id="CHEBI:29969"/>
        <dbReference type="ChEBI" id="CHEBI:57540"/>
        <dbReference type="ChEBI" id="CHEBI:144968"/>
        <dbReference type="ChEBI" id="CHEBI:144969"/>
    </reaction>
</comment>
<evidence type="ECO:0000256" key="1">
    <source>
        <dbReference type="ARBA" id="ARBA00022679"/>
    </source>
</evidence>
<keyword evidence="3" id="KW-0963">Cytoplasm</keyword>
<dbReference type="HAMAP" id="MF_01121">
    <property type="entry name" value="Sirtuin_ClassIII"/>
    <property type="match status" value="1"/>
</dbReference>
<dbReference type="CDD" id="cd01412">
    <property type="entry name" value="SIRT5_Af1_CobB"/>
    <property type="match status" value="1"/>
</dbReference>